<evidence type="ECO:0000313" key="3">
    <source>
        <dbReference type="EMBL" id="KAJ8609820.1"/>
    </source>
</evidence>
<keyword evidence="4" id="KW-1185">Reference proteome</keyword>
<protein>
    <submittedName>
        <fullName evidence="3">Uncharacterized protein</fullName>
    </submittedName>
</protein>
<organism evidence="3 4">
    <name type="scientific">Chrysophaeum taylorii</name>
    <dbReference type="NCBI Taxonomy" id="2483200"/>
    <lineage>
        <taxon>Eukaryota</taxon>
        <taxon>Sar</taxon>
        <taxon>Stramenopiles</taxon>
        <taxon>Ochrophyta</taxon>
        <taxon>Pelagophyceae</taxon>
        <taxon>Pelagomonadales</taxon>
        <taxon>Pelagomonadaceae</taxon>
        <taxon>Chrysophaeum</taxon>
    </lineage>
</organism>
<feature type="chain" id="PRO_5042244664" evidence="2">
    <location>
        <begin position="18"/>
        <end position="124"/>
    </location>
</feature>
<feature type="signal peptide" evidence="2">
    <location>
        <begin position="1"/>
        <end position="17"/>
    </location>
</feature>
<name>A0AAD7UMC2_9STRA</name>
<dbReference type="EMBL" id="JAQMWT010000129">
    <property type="protein sequence ID" value="KAJ8609820.1"/>
    <property type="molecule type" value="Genomic_DNA"/>
</dbReference>
<dbReference type="Proteomes" id="UP001230188">
    <property type="component" value="Unassembled WGS sequence"/>
</dbReference>
<proteinExistence type="predicted"/>
<feature type="region of interest" description="Disordered" evidence="1">
    <location>
        <begin position="79"/>
        <end position="124"/>
    </location>
</feature>
<keyword evidence="2" id="KW-0732">Signal</keyword>
<dbReference type="AlphaFoldDB" id="A0AAD7UMC2"/>
<gene>
    <name evidence="3" type="ORF">CTAYLR_008118</name>
</gene>
<accession>A0AAD7UMC2</accession>
<evidence type="ECO:0000256" key="2">
    <source>
        <dbReference type="SAM" id="SignalP"/>
    </source>
</evidence>
<reference evidence="3" key="1">
    <citation type="submission" date="2023-01" db="EMBL/GenBank/DDBJ databases">
        <title>Metagenome sequencing of chrysophaentin producing Chrysophaeum taylorii.</title>
        <authorList>
            <person name="Davison J."/>
            <person name="Bewley C."/>
        </authorList>
    </citation>
    <scope>NUCLEOTIDE SEQUENCE</scope>
    <source>
        <strain evidence="3">NIES-1699</strain>
    </source>
</reference>
<comment type="caution">
    <text evidence="3">The sequence shown here is derived from an EMBL/GenBank/DDBJ whole genome shotgun (WGS) entry which is preliminary data.</text>
</comment>
<sequence length="124" mass="13637">MTMVVIKLLVLLGLALGFVVPPPLLVPHRQVACNAEGGPLGFFKKMSQEIDNMVDDAMMKKLGNGDAFYGKRKSNFYGANDKGKRQGPDDNAEYNGPKGGSYFKLDRDGRPVTRRGTPLYDVDK</sequence>
<evidence type="ECO:0000256" key="1">
    <source>
        <dbReference type="SAM" id="MobiDB-lite"/>
    </source>
</evidence>
<evidence type="ECO:0000313" key="4">
    <source>
        <dbReference type="Proteomes" id="UP001230188"/>
    </source>
</evidence>